<dbReference type="RefSeq" id="WP_204701336.1">
    <property type="nucleotide sequence ID" value="NZ_JAFBDQ010000006.1"/>
</dbReference>
<dbReference type="PROSITE" id="PS51379">
    <property type="entry name" value="4FE4S_FER_2"/>
    <property type="match status" value="1"/>
</dbReference>
<keyword evidence="2" id="KW-0408">Iron</keyword>
<evidence type="ECO:0000313" key="5">
    <source>
        <dbReference type="EMBL" id="MBM7556553.1"/>
    </source>
</evidence>
<protein>
    <submittedName>
        <fullName evidence="5">Epoxyqueuosine reductase QueG</fullName>
    </submittedName>
</protein>
<evidence type="ECO:0000256" key="3">
    <source>
        <dbReference type="ARBA" id="ARBA00023014"/>
    </source>
</evidence>
<sequence>MNLTEIEDLIPECCTAAKIDINECYRKEKRALEEFAPSVKSIIVLGHHIINAREWIWTHMKSERGNCTCIADLHTKDIIKKIKNYVEDEGYNSKIIPYPEVSGVRFKKLAAKTHMGEIGDNFLFLHKDWGPWIHLRVLLTDAKISSKQENSMDEVCIHCGKCIEACPANAISQNGFDSQKCRERQEELNNAHSCEICARICPLGETPEKIKLVQVDE</sequence>
<evidence type="ECO:0000259" key="4">
    <source>
        <dbReference type="PROSITE" id="PS51379"/>
    </source>
</evidence>
<dbReference type="SUPFAM" id="SSF54862">
    <property type="entry name" value="4Fe-4S ferredoxins"/>
    <property type="match status" value="1"/>
</dbReference>
<dbReference type="GO" id="GO:0046872">
    <property type="term" value="F:metal ion binding"/>
    <property type="evidence" value="ECO:0007669"/>
    <property type="project" value="UniProtKB-KW"/>
</dbReference>
<feature type="domain" description="4Fe-4S ferredoxin-type" evidence="4">
    <location>
        <begin position="146"/>
        <end position="176"/>
    </location>
</feature>
<proteinExistence type="predicted"/>
<dbReference type="Gene3D" id="3.30.70.20">
    <property type="match status" value="1"/>
</dbReference>
<reference evidence="5" key="1">
    <citation type="submission" date="2021-01" db="EMBL/GenBank/DDBJ databases">
        <title>Genomic Encyclopedia of Type Strains, Phase IV (KMG-IV): sequencing the most valuable type-strain genomes for metagenomic binning, comparative biology and taxonomic classification.</title>
        <authorList>
            <person name="Goeker M."/>
        </authorList>
    </citation>
    <scope>NUCLEOTIDE SEQUENCE</scope>
    <source>
        <strain evidence="5">DSM 23230</strain>
    </source>
</reference>
<gene>
    <name evidence="5" type="ORF">JOC47_001404</name>
</gene>
<dbReference type="EMBL" id="JAFBDQ010000006">
    <property type="protein sequence ID" value="MBM7556553.1"/>
    <property type="molecule type" value="Genomic_DNA"/>
</dbReference>
<dbReference type="InterPro" id="IPR017896">
    <property type="entry name" value="4Fe4S_Fe-S-bd"/>
</dbReference>
<accession>A0A939BPA5</accession>
<dbReference type="AlphaFoldDB" id="A0A939BPA5"/>
<keyword evidence="3" id="KW-0411">Iron-sulfur</keyword>
<keyword evidence="1" id="KW-0479">Metal-binding</keyword>
<comment type="caution">
    <text evidence="5">The sequence shown here is derived from an EMBL/GenBank/DDBJ whole genome shotgun (WGS) entry which is preliminary data.</text>
</comment>
<organism evidence="5 6">
    <name type="scientific">Halanaerobacter jeridensis</name>
    <dbReference type="NCBI Taxonomy" id="706427"/>
    <lineage>
        <taxon>Bacteria</taxon>
        <taxon>Bacillati</taxon>
        <taxon>Bacillota</taxon>
        <taxon>Clostridia</taxon>
        <taxon>Halanaerobiales</taxon>
        <taxon>Halobacteroidaceae</taxon>
        <taxon>Halanaerobacter</taxon>
    </lineage>
</organism>
<name>A0A939BPA5_9FIRM</name>
<dbReference type="PANTHER" id="PTHR42827:SF1">
    <property type="entry name" value="IRON-SULFUR CLUSTER-BINDING PROTEIN"/>
    <property type="match status" value="1"/>
</dbReference>
<dbReference type="PANTHER" id="PTHR42827">
    <property type="entry name" value="IRON-SULFUR CLUSTER-BINDING PROTEIN-RELATED"/>
    <property type="match status" value="1"/>
</dbReference>
<dbReference type="Pfam" id="PF00037">
    <property type="entry name" value="Fer4"/>
    <property type="match status" value="1"/>
</dbReference>
<keyword evidence="6" id="KW-1185">Reference proteome</keyword>
<dbReference type="InterPro" id="IPR017900">
    <property type="entry name" value="4Fe4S_Fe_S_CS"/>
</dbReference>
<dbReference type="PROSITE" id="PS00198">
    <property type="entry name" value="4FE4S_FER_1"/>
    <property type="match status" value="1"/>
</dbReference>
<evidence type="ECO:0000256" key="2">
    <source>
        <dbReference type="ARBA" id="ARBA00023004"/>
    </source>
</evidence>
<evidence type="ECO:0000313" key="6">
    <source>
        <dbReference type="Proteomes" id="UP000774000"/>
    </source>
</evidence>
<dbReference type="Proteomes" id="UP000774000">
    <property type="component" value="Unassembled WGS sequence"/>
</dbReference>
<evidence type="ECO:0000256" key="1">
    <source>
        <dbReference type="ARBA" id="ARBA00022723"/>
    </source>
</evidence>
<dbReference type="GO" id="GO:0051536">
    <property type="term" value="F:iron-sulfur cluster binding"/>
    <property type="evidence" value="ECO:0007669"/>
    <property type="project" value="UniProtKB-KW"/>
</dbReference>